<dbReference type="EMBL" id="BMPZ01000013">
    <property type="protein sequence ID" value="GGI92243.1"/>
    <property type="molecule type" value="Genomic_DNA"/>
</dbReference>
<evidence type="ECO:0000313" key="2">
    <source>
        <dbReference type="EMBL" id="GGI92243.1"/>
    </source>
</evidence>
<reference evidence="2" key="1">
    <citation type="journal article" date="2014" name="Int. J. Syst. Evol. Microbiol.">
        <title>Complete genome sequence of Corynebacterium casei LMG S-19264T (=DSM 44701T), isolated from a smear-ripened cheese.</title>
        <authorList>
            <consortium name="US DOE Joint Genome Institute (JGI-PGF)"/>
            <person name="Walter F."/>
            <person name="Albersmeier A."/>
            <person name="Kalinowski J."/>
            <person name="Ruckert C."/>
        </authorList>
    </citation>
    <scope>NUCLEOTIDE SEQUENCE</scope>
    <source>
        <strain evidence="2">JCM 30804</strain>
    </source>
</reference>
<protein>
    <submittedName>
        <fullName evidence="2">Uncharacterized protein</fullName>
    </submittedName>
</protein>
<feature type="transmembrane region" description="Helical" evidence="1">
    <location>
        <begin position="115"/>
        <end position="133"/>
    </location>
</feature>
<keyword evidence="3" id="KW-1185">Reference proteome</keyword>
<keyword evidence="1" id="KW-0812">Transmembrane</keyword>
<organism evidence="2 3">
    <name type="scientific">Shewanella gelidii</name>
    <dbReference type="NCBI Taxonomy" id="1642821"/>
    <lineage>
        <taxon>Bacteria</taxon>
        <taxon>Pseudomonadati</taxon>
        <taxon>Pseudomonadota</taxon>
        <taxon>Gammaproteobacteria</taxon>
        <taxon>Alteromonadales</taxon>
        <taxon>Shewanellaceae</taxon>
        <taxon>Shewanella</taxon>
    </lineage>
</organism>
<gene>
    <name evidence="2" type="ORF">GCM10009332_31930</name>
</gene>
<proteinExistence type="predicted"/>
<dbReference type="AlphaFoldDB" id="A0A917NE95"/>
<feature type="transmembrane region" description="Helical" evidence="1">
    <location>
        <begin position="56"/>
        <end position="80"/>
    </location>
</feature>
<accession>A0A917NE95</accession>
<comment type="caution">
    <text evidence="2">The sequence shown here is derived from an EMBL/GenBank/DDBJ whole genome shotgun (WGS) entry which is preliminary data.</text>
</comment>
<keyword evidence="1" id="KW-1133">Transmembrane helix</keyword>
<name>A0A917NE95_9GAMM</name>
<evidence type="ECO:0000313" key="3">
    <source>
        <dbReference type="Proteomes" id="UP000613743"/>
    </source>
</evidence>
<reference evidence="2" key="2">
    <citation type="submission" date="2020-09" db="EMBL/GenBank/DDBJ databases">
        <authorList>
            <person name="Sun Q."/>
            <person name="Ohkuma M."/>
        </authorList>
    </citation>
    <scope>NUCLEOTIDE SEQUENCE</scope>
    <source>
        <strain evidence="2">JCM 30804</strain>
    </source>
</reference>
<sequence>MFAGNVMKGAGGTSGGIGQFLIGLAMMCGGFYLLLNSVHVSSGFGLGYRLYQLNSMGMNMSITSGMVMLPFIFGVAILFYNGKNPIGWLLSAGSLVALVFGVISSIQFRFKSMSAFDLIVILVLAFGGLGLFLRSLKGMPESE</sequence>
<feature type="transmembrane region" description="Helical" evidence="1">
    <location>
        <begin position="16"/>
        <end position="35"/>
    </location>
</feature>
<keyword evidence="1" id="KW-0472">Membrane</keyword>
<dbReference type="Proteomes" id="UP000613743">
    <property type="component" value="Unassembled WGS sequence"/>
</dbReference>
<feature type="transmembrane region" description="Helical" evidence="1">
    <location>
        <begin position="86"/>
        <end position="103"/>
    </location>
</feature>
<evidence type="ECO:0000256" key="1">
    <source>
        <dbReference type="SAM" id="Phobius"/>
    </source>
</evidence>